<proteinExistence type="predicted"/>
<sequence length="558" mass="58880">MDDITWDPPGKGPWELETTHFARPLTRFSQSAFCTGFPKGFAEGTKRYGLLLSHMEPGVVNGFLYTQPVAVGAPKGASGPPPPPVLWALVRLHPEIRARVKAGVRAFEDKQWRQDMQTWDTVDKPAAVARHREIQAVDVAALSDDELAEHVLRCRDHVEDSMYLHHKYTVSSTLVTGDFLAGAAAWTGMTAGQLMSLFQGTSPISKGVASVELDEAAKAVTASDPARRVLDGGGPAADALSALAADAAAGAEVTSYLDAVRYRSVGYDVGDSTAGEMPDLLLGALRAAVAGTSEAPGSETALATVRAAVPAEHLDDFDGRLTEARLVNRLRDERAVYSDGWATGLARRALLEAGSRLNRAGHLADAAHAVDLEAAEVAALLRGGPGPSAEEAHRRYTWRTTRTIDDAPPFLRAVPGAPPAVGLLPEGARRGAAAVNTMLANLFVVAEAPNTDTVLHGLAVNTGSYEGPARLVADAADFGRVQQGDVLVTRMTSPYFNVVLPLLGAIVTDRGGQLSHAAIVAREYGIPGIVGTRDATRTIPDGARVRVDGATGEVRLLS</sequence>
<keyword evidence="2" id="KW-0670">Pyruvate</keyword>
<reference evidence="2" key="1">
    <citation type="submission" date="2020-02" db="EMBL/GenBank/DDBJ databases">
        <authorList>
            <person name="Meier V. D."/>
        </authorList>
    </citation>
    <scope>NUCLEOTIDE SEQUENCE</scope>
    <source>
        <strain evidence="2">AVDCRST_MAG36</strain>
    </source>
</reference>
<dbReference type="Gene3D" id="3.50.30.10">
    <property type="entry name" value="Phosphohistidine domain"/>
    <property type="match status" value="1"/>
</dbReference>
<keyword evidence="2" id="KW-0808">Transferase</keyword>
<dbReference type="AlphaFoldDB" id="A0A6J4L829"/>
<dbReference type="GO" id="GO:0008986">
    <property type="term" value="F:pyruvate, water dikinase activity"/>
    <property type="evidence" value="ECO:0007669"/>
    <property type="project" value="UniProtKB-EC"/>
</dbReference>
<protein>
    <submittedName>
        <fullName evidence="2">Phosphoenolpyruvate synthase</fullName>
        <ecNumber evidence="2">2.7.9.2</ecNumber>
    </submittedName>
</protein>
<dbReference type="EC" id="2.7.9.2" evidence="2"/>
<dbReference type="InterPro" id="IPR008279">
    <property type="entry name" value="PEP-util_enz_mobile_dom"/>
</dbReference>
<dbReference type="InterPro" id="IPR036637">
    <property type="entry name" value="Phosphohistidine_dom_sf"/>
</dbReference>
<evidence type="ECO:0000259" key="1">
    <source>
        <dbReference type="Pfam" id="PF00391"/>
    </source>
</evidence>
<dbReference type="Pfam" id="PF00391">
    <property type="entry name" value="PEP-utilizers"/>
    <property type="match status" value="1"/>
</dbReference>
<accession>A0A6J4L829</accession>
<evidence type="ECO:0000313" key="2">
    <source>
        <dbReference type="EMBL" id="CAA9326408.1"/>
    </source>
</evidence>
<dbReference type="PANTHER" id="PTHR43615">
    <property type="entry name" value="PHOSPHOENOLPYRUVATE SYNTHASE-RELATED"/>
    <property type="match status" value="1"/>
</dbReference>
<feature type="domain" description="PEP-utilising enzyme mobile" evidence="1">
    <location>
        <begin position="482"/>
        <end position="552"/>
    </location>
</feature>
<dbReference type="PANTHER" id="PTHR43615:SF1">
    <property type="entry name" value="PPDK_N DOMAIN-CONTAINING PROTEIN"/>
    <property type="match status" value="1"/>
</dbReference>
<name>A0A6J4L829_9ACTN</name>
<dbReference type="EMBL" id="CADCUH010000036">
    <property type="protein sequence ID" value="CAA9326408.1"/>
    <property type="molecule type" value="Genomic_DNA"/>
</dbReference>
<dbReference type="InterPro" id="IPR051549">
    <property type="entry name" value="PEP_Utilizing_Enz"/>
</dbReference>
<dbReference type="SUPFAM" id="SSF52009">
    <property type="entry name" value="Phosphohistidine domain"/>
    <property type="match status" value="1"/>
</dbReference>
<gene>
    <name evidence="2" type="ORF">AVDCRST_MAG36-694</name>
</gene>
<organism evidence="2">
    <name type="scientific">uncultured Nocardioidaceae bacterium</name>
    <dbReference type="NCBI Taxonomy" id="253824"/>
    <lineage>
        <taxon>Bacteria</taxon>
        <taxon>Bacillati</taxon>
        <taxon>Actinomycetota</taxon>
        <taxon>Actinomycetes</taxon>
        <taxon>Propionibacteriales</taxon>
        <taxon>Nocardioidaceae</taxon>
        <taxon>environmental samples</taxon>
    </lineage>
</organism>